<dbReference type="PANTHER" id="PTHR10978:SF5">
    <property type="entry name" value="SUCCINATE DEHYDROGENASE CYTOCHROME B560 SUBUNIT, MITOCHONDRIAL"/>
    <property type="match status" value="1"/>
</dbReference>
<dbReference type="GeneID" id="28838797"/>
<feature type="transmembrane region" description="Helical" evidence="12">
    <location>
        <begin position="119"/>
        <end position="144"/>
    </location>
</feature>
<keyword evidence="6" id="KW-0999">Mitochondrion inner membrane</keyword>
<keyword evidence="10" id="KW-0496">Mitochondrion</keyword>
<dbReference type="GO" id="GO:0009055">
    <property type="term" value="F:electron transfer activity"/>
    <property type="evidence" value="ECO:0007669"/>
    <property type="project" value="InterPro"/>
</dbReference>
<evidence type="ECO:0000256" key="10">
    <source>
        <dbReference type="ARBA" id="ARBA00023128"/>
    </source>
</evidence>
<dbReference type="FunFam" id="1.20.1300.10:FF:000008">
    <property type="entry name" value="Succinate dehydrogenase cytochrome b560 subunit"/>
    <property type="match status" value="1"/>
</dbReference>
<evidence type="ECO:0000256" key="4">
    <source>
        <dbReference type="ARBA" id="ARBA00022692"/>
    </source>
</evidence>
<evidence type="ECO:0000256" key="12">
    <source>
        <dbReference type="SAM" id="Phobius"/>
    </source>
</evidence>
<dbReference type="InterPro" id="IPR018495">
    <property type="entry name" value="Succ_DH_cyt_bsu_CS"/>
</dbReference>
<dbReference type="InterPro" id="IPR000701">
    <property type="entry name" value="SuccDH_FuR_B_TM-su"/>
</dbReference>
<keyword evidence="3" id="KW-0349">Heme</keyword>
<evidence type="ECO:0000256" key="7">
    <source>
        <dbReference type="ARBA" id="ARBA00022946"/>
    </source>
</evidence>
<feature type="transmembrane region" description="Helical" evidence="12">
    <location>
        <begin position="84"/>
        <end position="107"/>
    </location>
</feature>
<dbReference type="EMBL" id="KV460227">
    <property type="protein sequence ID" value="OBT96531.1"/>
    <property type="molecule type" value="Genomic_DNA"/>
</dbReference>
<proteinExistence type="inferred from homology"/>
<feature type="transmembrane region" description="Helical" evidence="12">
    <location>
        <begin position="165"/>
        <end position="186"/>
    </location>
</feature>
<dbReference type="Gene3D" id="1.20.1300.10">
    <property type="entry name" value="Fumarate reductase/succinate dehydrogenase, transmembrane subunit"/>
    <property type="match status" value="1"/>
</dbReference>
<keyword evidence="8 12" id="KW-1133">Transmembrane helix</keyword>
<dbReference type="PANTHER" id="PTHR10978">
    <property type="entry name" value="SUCCINATE DEHYDROGENASE CYTOCHROME B560 SUBUNIT"/>
    <property type="match status" value="1"/>
</dbReference>
<dbReference type="RefSeq" id="XP_018130264.1">
    <property type="nucleotide sequence ID" value="XM_018274875.2"/>
</dbReference>
<dbReference type="PROSITE" id="PS01001">
    <property type="entry name" value="SDH_CYT_2"/>
    <property type="match status" value="1"/>
</dbReference>
<evidence type="ECO:0000313" key="13">
    <source>
        <dbReference type="EMBL" id="OBT96531.1"/>
    </source>
</evidence>
<evidence type="ECO:0000256" key="6">
    <source>
        <dbReference type="ARBA" id="ARBA00022792"/>
    </source>
</evidence>
<evidence type="ECO:0000256" key="3">
    <source>
        <dbReference type="ARBA" id="ARBA00022617"/>
    </source>
</evidence>
<dbReference type="CDD" id="cd03499">
    <property type="entry name" value="SQR_TypeC_SdhC"/>
    <property type="match status" value="1"/>
</dbReference>
<comment type="subcellular location">
    <subcellularLocation>
        <location evidence="1">Mitochondrion inner membrane</location>
        <topology evidence="1">Multi-pass membrane protein</topology>
    </subcellularLocation>
</comment>
<keyword evidence="14" id="KW-1185">Reference proteome</keyword>
<name>A0A1B8GL15_9PEZI</name>
<dbReference type="GO" id="GO:0006099">
    <property type="term" value="P:tricarboxylic acid cycle"/>
    <property type="evidence" value="ECO:0007669"/>
    <property type="project" value="InterPro"/>
</dbReference>
<dbReference type="GO" id="GO:0005743">
    <property type="term" value="C:mitochondrial inner membrane"/>
    <property type="evidence" value="ECO:0007669"/>
    <property type="project" value="UniProtKB-SubCell"/>
</dbReference>
<evidence type="ECO:0000256" key="2">
    <source>
        <dbReference type="ARBA" id="ARBA00007244"/>
    </source>
</evidence>
<dbReference type="GO" id="GO:0046872">
    <property type="term" value="F:metal ion binding"/>
    <property type="evidence" value="ECO:0007669"/>
    <property type="project" value="UniProtKB-KW"/>
</dbReference>
<protein>
    <recommendedName>
        <fullName evidence="15">Cytochrome b subunit of succinate dehydrogenase, Sdh3p</fullName>
    </recommendedName>
</protein>
<keyword evidence="11 12" id="KW-0472">Membrane</keyword>
<dbReference type="OrthoDB" id="588261at2759"/>
<evidence type="ECO:0000256" key="11">
    <source>
        <dbReference type="ARBA" id="ARBA00023136"/>
    </source>
</evidence>
<organism evidence="13 14">
    <name type="scientific">Pseudogymnoascus verrucosus</name>
    <dbReference type="NCBI Taxonomy" id="342668"/>
    <lineage>
        <taxon>Eukaryota</taxon>
        <taxon>Fungi</taxon>
        <taxon>Dikarya</taxon>
        <taxon>Ascomycota</taxon>
        <taxon>Pezizomycotina</taxon>
        <taxon>Leotiomycetes</taxon>
        <taxon>Thelebolales</taxon>
        <taxon>Thelebolaceae</taxon>
        <taxon>Pseudogymnoascus</taxon>
    </lineage>
</organism>
<dbReference type="GO" id="GO:0006121">
    <property type="term" value="P:mitochondrial electron transport, succinate to ubiquinone"/>
    <property type="evidence" value="ECO:0007669"/>
    <property type="project" value="TreeGrafter"/>
</dbReference>
<dbReference type="Pfam" id="PF01127">
    <property type="entry name" value="Sdh_cyt"/>
    <property type="match status" value="1"/>
</dbReference>
<dbReference type="AlphaFoldDB" id="A0A1B8GL15"/>
<dbReference type="SUPFAM" id="SSF81343">
    <property type="entry name" value="Fumarate reductase respiratory complex transmembrane subunits"/>
    <property type="match status" value="1"/>
</dbReference>
<dbReference type="Proteomes" id="UP000091956">
    <property type="component" value="Unassembled WGS sequence"/>
</dbReference>
<evidence type="ECO:0000256" key="9">
    <source>
        <dbReference type="ARBA" id="ARBA00023004"/>
    </source>
</evidence>
<evidence type="ECO:0000256" key="8">
    <source>
        <dbReference type="ARBA" id="ARBA00022989"/>
    </source>
</evidence>
<dbReference type="STRING" id="342668.A0A1B8GL15"/>
<dbReference type="InterPro" id="IPR014314">
    <property type="entry name" value="Succ_DH_cytb556"/>
</dbReference>
<evidence type="ECO:0000256" key="1">
    <source>
        <dbReference type="ARBA" id="ARBA00004448"/>
    </source>
</evidence>
<dbReference type="NCBIfam" id="TIGR02970">
    <property type="entry name" value="succ_dehyd_cytB"/>
    <property type="match status" value="1"/>
</dbReference>
<evidence type="ECO:0000313" key="14">
    <source>
        <dbReference type="Proteomes" id="UP000091956"/>
    </source>
</evidence>
<comment type="similarity">
    <text evidence="2">Belongs to the cytochrome b560 family.</text>
</comment>
<keyword evidence="4 12" id="KW-0812">Transmembrane</keyword>
<gene>
    <name evidence="13" type="ORF">VE01_05411</name>
</gene>
<evidence type="ECO:0000256" key="5">
    <source>
        <dbReference type="ARBA" id="ARBA00022723"/>
    </source>
</evidence>
<evidence type="ECO:0008006" key="15">
    <source>
        <dbReference type="Google" id="ProtNLM"/>
    </source>
</evidence>
<keyword evidence="5" id="KW-0479">Metal-binding</keyword>
<keyword evidence="7" id="KW-0809">Transit peptide</keyword>
<sequence>MLAQRATQQALRRFAQRSVISQAAAKNLAAPLSLTSQIQTRPVATQKHLTPADSYKILVEQRRLRPISPHLSIYRPQITWYASMFNRITGVVLSGTFYLFGIGYLAAPVLGLNLGSASLAAGFAAWPIVAQVATKLFFSVPFTFHAFNGVRHLVWDTGRQFTNKAVIKTGWTVVGLTAASSLYLSLFV</sequence>
<reference evidence="13 14" key="1">
    <citation type="submission" date="2016-03" db="EMBL/GenBank/DDBJ databases">
        <title>Comparative genomics of Pseudogymnoascus destructans, the fungus causing white-nose syndrome of bats.</title>
        <authorList>
            <person name="Palmer J.M."/>
            <person name="Drees K.P."/>
            <person name="Foster J.T."/>
            <person name="Lindner D.L."/>
        </authorList>
    </citation>
    <scope>NUCLEOTIDE SEQUENCE [LARGE SCALE GENOMIC DNA]</scope>
    <source>
        <strain evidence="13 14">UAMH 10579</strain>
    </source>
</reference>
<dbReference type="InterPro" id="IPR034804">
    <property type="entry name" value="SQR/QFR_C/D"/>
</dbReference>
<accession>A0A1B8GL15</accession>
<reference evidence="14" key="2">
    <citation type="journal article" date="2018" name="Nat. Commun.">
        <title>Extreme sensitivity to ultraviolet light in the fungal pathogen causing white-nose syndrome of bats.</title>
        <authorList>
            <person name="Palmer J.M."/>
            <person name="Drees K.P."/>
            <person name="Foster J.T."/>
            <person name="Lindner D.L."/>
        </authorList>
    </citation>
    <scope>NUCLEOTIDE SEQUENCE [LARGE SCALE GENOMIC DNA]</scope>
    <source>
        <strain evidence="14">UAMH 10579</strain>
    </source>
</reference>
<keyword evidence="9" id="KW-0408">Iron</keyword>